<dbReference type="InterPro" id="IPR016024">
    <property type="entry name" value="ARM-type_fold"/>
</dbReference>
<dbReference type="EMBL" id="JANPWE010000003">
    <property type="protein sequence ID" value="MCR6545553.1"/>
    <property type="molecule type" value="Genomic_DNA"/>
</dbReference>
<reference evidence="1 2" key="1">
    <citation type="submission" date="2022-08" db="EMBL/GenBank/DDBJ databases">
        <title>Proteogenomics of the novel Dehalobacterium formicoaceticum strain EZ94 highlights a key role of methyltransferases during anaerobic dichloromethane degradation.</title>
        <authorList>
            <person name="Wasmund K."/>
        </authorList>
    </citation>
    <scope>NUCLEOTIDE SEQUENCE [LARGE SCALE GENOMIC DNA]</scope>
    <source>
        <strain evidence="1 2">EZ94</strain>
    </source>
</reference>
<evidence type="ECO:0000313" key="2">
    <source>
        <dbReference type="Proteomes" id="UP001524944"/>
    </source>
</evidence>
<proteinExistence type="predicted"/>
<gene>
    <name evidence="1" type="ORF">NVS47_08520</name>
</gene>
<dbReference type="RefSeq" id="WP_089609176.1">
    <property type="nucleotide sequence ID" value="NZ_JANPWE010000003.1"/>
</dbReference>
<evidence type="ECO:0000313" key="1">
    <source>
        <dbReference type="EMBL" id="MCR6545553.1"/>
    </source>
</evidence>
<dbReference type="Proteomes" id="UP001524944">
    <property type="component" value="Unassembled WGS sequence"/>
</dbReference>
<dbReference type="SMART" id="SM00567">
    <property type="entry name" value="EZ_HEAT"/>
    <property type="match status" value="4"/>
</dbReference>
<comment type="caution">
    <text evidence="1">The sequence shown here is derived from an EMBL/GenBank/DDBJ whole genome shotgun (WGS) entry which is preliminary data.</text>
</comment>
<dbReference type="SUPFAM" id="SSF48371">
    <property type="entry name" value="ARM repeat"/>
    <property type="match status" value="1"/>
</dbReference>
<protein>
    <submittedName>
        <fullName evidence="1">HEAT repeat domain-containing protein</fullName>
    </submittedName>
</protein>
<accession>A0ABT1Y3V2</accession>
<dbReference type="Gene3D" id="1.25.10.10">
    <property type="entry name" value="Leucine-rich Repeat Variant"/>
    <property type="match status" value="1"/>
</dbReference>
<organism evidence="1 2">
    <name type="scientific">Dehalobacterium formicoaceticum</name>
    <dbReference type="NCBI Taxonomy" id="51515"/>
    <lineage>
        <taxon>Bacteria</taxon>
        <taxon>Bacillati</taxon>
        <taxon>Bacillota</taxon>
        <taxon>Clostridia</taxon>
        <taxon>Eubacteriales</taxon>
        <taxon>Peptococcaceae</taxon>
        <taxon>Dehalobacterium</taxon>
    </lineage>
</organism>
<dbReference type="InterPro" id="IPR004155">
    <property type="entry name" value="PBS_lyase_HEAT"/>
</dbReference>
<keyword evidence="2" id="KW-1185">Reference proteome</keyword>
<dbReference type="PANTHER" id="PTHR12697">
    <property type="entry name" value="PBS LYASE HEAT-LIKE PROTEIN"/>
    <property type="match status" value="1"/>
</dbReference>
<sequence length="274" mass="30701">MQLPGFKGIFSFFFKGARRRSKNSEDRSENLVQLIKNEPGLIPENILNQVRADGKASISLLSALWPELSLEKRGQLWEVWQDEGLIDDLVKDLGSKYEEKHLTAAQILKEMKHEKLLIPLINALESSDQFVPARVAEVLLSYGKSGMNLILERLPDLSEDGKCLAISILEEFGDPGAVPALLEEFSHTSLKVRMKAVEALGEIGNQEITDAMIIMLQDQEWEVRSRAAKALGKIKDPRSIPALEKSLADETWWVRENVKDALKRIDAAGEDGQD</sequence>
<dbReference type="Pfam" id="PF13646">
    <property type="entry name" value="HEAT_2"/>
    <property type="match status" value="1"/>
</dbReference>
<dbReference type="InterPro" id="IPR011989">
    <property type="entry name" value="ARM-like"/>
</dbReference>
<dbReference type="PANTHER" id="PTHR12697:SF5">
    <property type="entry name" value="DEOXYHYPUSINE HYDROXYLASE"/>
    <property type="match status" value="1"/>
</dbReference>
<name>A0ABT1Y3V2_9FIRM</name>